<keyword evidence="10" id="KW-0732">Signal</keyword>
<feature type="transmembrane region" description="Helical" evidence="9">
    <location>
        <begin position="327"/>
        <end position="348"/>
    </location>
</feature>
<sequence length="538" mass="61340">MSPPLPFMILLSVLTQTHALLDINLIENYFTEKSIKSATVFGCFRKTEQLNLVKIFSRGSSPISVLNLNQAGVYQSIKSNHQQIGVVLDGDCPESESFLITCGQLKLFDVKHHWLILSKSIQFLEKIKNAVVNINADIHVAVQSGTNWTIFDVYNPASEHGGSLKYTRVGFYSRGRGYNAQTNEAKYWRRKDMTGVTFKTMVVLLVPFEGPLEDYLHNDDNRNINTFNRFQNKLLRFCRDYYNYSMIVELGSSWGYPFPNGSFDGMVGAMEKKLIDFGSSPIFVREDRARVIDYGRNTWSWKAGFLFRSPKSRTSIEIFLKPLSTSIWLITGVLATASIVILKMVTTFERNRYHSTSETSWSLSFLFTLGALCQQGSPWVPKMACGRITAISIFLLSLIIYQFYSASIVSHLLMKPTNKIRNLKDLTDSSLKVGCEDIIYNKDLFAHTTDKVLKDLYAKKIYGKGNTSHFFPPEKGLDLVRQGGYAFHIEVARAYPIIETTFPDNAICELREVKLFKNTDLYNTMQKGTPFRDMLESW</sequence>
<keyword evidence="3" id="KW-1003">Cell membrane</keyword>
<keyword evidence="8" id="KW-0325">Glycoprotein</keyword>
<dbReference type="AlphaFoldDB" id="D6WR41"/>
<evidence type="ECO:0000256" key="1">
    <source>
        <dbReference type="ARBA" id="ARBA00004651"/>
    </source>
</evidence>
<feature type="domain" description="Ionotropic receptor 75a N-terminal" evidence="12">
    <location>
        <begin position="21"/>
        <end position="203"/>
    </location>
</feature>
<dbReference type="HOGENOM" id="CLU_015993_3_0_1"/>
<feature type="signal peptide" evidence="10">
    <location>
        <begin position="1"/>
        <end position="19"/>
    </location>
</feature>
<evidence type="ECO:0000256" key="4">
    <source>
        <dbReference type="ARBA" id="ARBA00022692"/>
    </source>
</evidence>
<dbReference type="GO" id="GO:0050906">
    <property type="term" value="P:detection of stimulus involved in sensory perception"/>
    <property type="evidence" value="ECO:0007669"/>
    <property type="project" value="UniProtKB-ARBA"/>
</dbReference>
<evidence type="ECO:0000256" key="8">
    <source>
        <dbReference type="ARBA" id="ARBA00023180"/>
    </source>
</evidence>
<dbReference type="Proteomes" id="UP000007266">
    <property type="component" value="Linkage group 7"/>
</dbReference>
<dbReference type="PANTHER" id="PTHR42643">
    <property type="entry name" value="IONOTROPIC RECEPTOR 20A-RELATED"/>
    <property type="match status" value="1"/>
</dbReference>
<dbReference type="InterPro" id="IPR052192">
    <property type="entry name" value="Insect_Ionotropic_Sensory_Rcpt"/>
</dbReference>
<keyword evidence="14" id="KW-1185">Reference proteome</keyword>
<evidence type="ECO:0000256" key="2">
    <source>
        <dbReference type="ARBA" id="ARBA00008685"/>
    </source>
</evidence>
<gene>
    <name evidence="13" type="primary">AUGUSTUS-3.0.2_08841</name>
    <name evidence="13" type="ORF">TcasGA2_TC008841</name>
</gene>
<evidence type="ECO:0000256" key="9">
    <source>
        <dbReference type="SAM" id="Phobius"/>
    </source>
</evidence>
<dbReference type="Pfam" id="PF24576">
    <property type="entry name" value="IR75A_N"/>
    <property type="match status" value="1"/>
</dbReference>
<keyword evidence="5 9" id="KW-1133">Transmembrane helix</keyword>
<keyword evidence="6 9" id="KW-0472">Membrane</keyword>
<comment type="subcellular location">
    <subcellularLocation>
        <location evidence="1">Cell membrane</location>
        <topology evidence="1">Multi-pass membrane protein</topology>
    </subcellularLocation>
</comment>
<keyword evidence="4 9" id="KW-0812">Transmembrane</keyword>
<name>D6WR41_TRICA</name>
<protein>
    <submittedName>
        <fullName evidence="13">Glutamate receptor 2-like Protein</fullName>
    </submittedName>
</protein>
<dbReference type="SUPFAM" id="SSF53850">
    <property type="entry name" value="Periplasmic binding protein-like II"/>
    <property type="match status" value="1"/>
</dbReference>
<dbReference type="GO" id="GO:0005886">
    <property type="term" value="C:plasma membrane"/>
    <property type="evidence" value="ECO:0007669"/>
    <property type="project" value="UniProtKB-SubCell"/>
</dbReference>
<evidence type="ECO:0000313" key="14">
    <source>
        <dbReference type="Proteomes" id="UP000007266"/>
    </source>
</evidence>
<dbReference type="EMBL" id="KQ971354">
    <property type="protein sequence ID" value="EFA06013.2"/>
    <property type="molecule type" value="Genomic_DNA"/>
</dbReference>
<dbReference type="GO" id="GO:0015276">
    <property type="term" value="F:ligand-gated monoatomic ion channel activity"/>
    <property type="evidence" value="ECO:0007669"/>
    <property type="project" value="InterPro"/>
</dbReference>
<proteinExistence type="inferred from homology"/>
<evidence type="ECO:0000313" key="13">
    <source>
        <dbReference type="EMBL" id="EFA06013.2"/>
    </source>
</evidence>
<dbReference type="PANTHER" id="PTHR42643:SF33">
    <property type="entry name" value="GLUTAMATE RECEPTOR 2-LIKE PROTEIN"/>
    <property type="match status" value="1"/>
</dbReference>
<feature type="transmembrane region" description="Helical" evidence="9">
    <location>
        <begin position="389"/>
        <end position="414"/>
    </location>
</feature>
<evidence type="ECO:0000259" key="11">
    <source>
        <dbReference type="Pfam" id="PF00060"/>
    </source>
</evidence>
<dbReference type="Pfam" id="PF00060">
    <property type="entry name" value="Lig_chan"/>
    <property type="match status" value="1"/>
</dbReference>
<evidence type="ECO:0000259" key="12">
    <source>
        <dbReference type="Pfam" id="PF24576"/>
    </source>
</evidence>
<keyword evidence="7 13" id="KW-0675">Receptor</keyword>
<dbReference type="InterPro" id="IPR001320">
    <property type="entry name" value="Iontro_rcpt_C"/>
</dbReference>
<comment type="similarity">
    <text evidence="2">Belongs to the glutamate-gated ion channel (TC 1.A.10.1) family.</text>
</comment>
<dbReference type="Gene3D" id="1.10.287.70">
    <property type="match status" value="1"/>
</dbReference>
<organism evidence="13 14">
    <name type="scientific">Tribolium castaneum</name>
    <name type="common">Red flour beetle</name>
    <dbReference type="NCBI Taxonomy" id="7070"/>
    <lineage>
        <taxon>Eukaryota</taxon>
        <taxon>Metazoa</taxon>
        <taxon>Ecdysozoa</taxon>
        <taxon>Arthropoda</taxon>
        <taxon>Hexapoda</taxon>
        <taxon>Insecta</taxon>
        <taxon>Pterygota</taxon>
        <taxon>Neoptera</taxon>
        <taxon>Endopterygota</taxon>
        <taxon>Coleoptera</taxon>
        <taxon>Polyphaga</taxon>
        <taxon>Cucujiformia</taxon>
        <taxon>Tenebrionidae</taxon>
        <taxon>Tenebrionidae incertae sedis</taxon>
        <taxon>Tribolium</taxon>
    </lineage>
</organism>
<dbReference type="InterPro" id="IPR057074">
    <property type="entry name" value="IR75A_N"/>
</dbReference>
<feature type="chain" id="PRO_5007310752" evidence="10">
    <location>
        <begin position="20"/>
        <end position="538"/>
    </location>
</feature>
<evidence type="ECO:0000256" key="5">
    <source>
        <dbReference type="ARBA" id="ARBA00022989"/>
    </source>
</evidence>
<evidence type="ECO:0000256" key="3">
    <source>
        <dbReference type="ARBA" id="ARBA00022475"/>
    </source>
</evidence>
<dbReference type="OMA" id="WNESSEF"/>
<reference evidence="13 14" key="2">
    <citation type="journal article" date="2010" name="Nucleic Acids Res.">
        <title>BeetleBase in 2010: revisions to provide comprehensive genomic information for Tribolium castaneum.</title>
        <authorList>
            <person name="Kim H.S."/>
            <person name="Murphy T."/>
            <person name="Xia J."/>
            <person name="Caragea D."/>
            <person name="Park Y."/>
            <person name="Beeman R.W."/>
            <person name="Lorenzen M.D."/>
            <person name="Butcher S."/>
            <person name="Manak J.R."/>
            <person name="Brown S.J."/>
        </authorList>
    </citation>
    <scope>GENOME REANNOTATION</scope>
    <source>
        <strain evidence="13 14">Georgia GA2</strain>
    </source>
</reference>
<dbReference type="InParanoid" id="D6WR41"/>
<accession>D6WR41</accession>
<evidence type="ECO:0000256" key="6">
    <source>
        <dbReference type="ARBA" id="ARBA00023136"/>
    </source>
</evidence>
<evidence type="ECO:0000256" key="10">
    <source>
        <dbReference type="SAM" id="SignalP"/>
    </source>
</evidence>
<feature type="domain" description="Ionotropic glutamate receptor C-terminal" evidence="11">
    <location>
        <begin position="324"/>
        <end position="435"/>
    </location>
</feature>
<reference evidence="13 14" key="1">
    <citation type="journal article" date="2008" name="Nature">
        <title>The genome of the model beetle and pest Tribolium castaneum.</title>
        <authorList>
            <consortium name="Tribolium Genome Sequencing Consortium"/>
            <person name="Richards S."/>
            <person name="Gibbs R.A."/>
            <person name="Weinstock G.M."/>
            <person name="Brown S.J."/>
            <person name="Denell R."/>
            <person name="Beeman R.W."/>
            <person name="Gibbs R."/>
            <person name="Beeman R.W."/>
            <person name="Brown S.J."/>
            <person name="Bucher G."/>
            <person name="Friedrich M."/>
            <person name="Grimmelikhuijzen C.J."/>
            <person name="Klingler M."/>
            <person name="Lorenzen M."/>
            <person name="Richards S."/>
            <person name="Roth S."/>
            <person name="Schroder R."/>
            <person name="Tautz D."/>
            <person name="Zdobnov E.M."/>
            <person name="Muzny D."/>
            <person name="Gibbs R.A."/>
            <person name="Weinstock G.M."/>
            <person name="Attaway T."/>
            <person name="Bell S."/>
            <person name="Buhay C.J."/>
            <person name="Chandrabose M.N."/>
            <person name="Chavez D."/>
            <person name="Clerk-Blankenburg K.P."/>
            <person name="Cree A."/>
            <person name="Dao M."/>
            <person name="Davis C."/>
            <person name="Chacko J."/>
            <person name="Dinh H."/>
            <person name="Dugan-Rocha S."/>
            <person name="Fowler G."/>
            <person name="Garner T.T."/>
            <person name="Garnes J."/>
            <person name="Gnirke A."/>
            <person name="Hawes A."/>
            <person name="Hernandez J."/>
            <person name="Hines S."/>
            <person name="Holder M."/>
            <person name="Hume J."/>
            <person name="Jhangiani S.N."/>
            <person name="Joshi V."/>
            <person name="Khan Z.M."/>
            <person name="Jackson L."/>
            <person name="Kovar C."/>
            <person name="Kowis A."/>
            <person name="Lee S."/>
            <person name="Lewis L.R."/>
            <person name="Margolis J."/>
            <person name="Morgan M."/>
            <person name="Nazareth L.V."/>
            <person name="Nguyen N."/>
            <person name="Okwuonu G."/>
            <person name="Parker D."/>
            <person name="Richards S."/>
            <person name="Ruiz S.J."/>
            <person name="Santibanez J."/>
            <person name="Savard J."/>
            <person name="Scherer S.E."/>
            <person name="Schneider B."/>
            <person name="Sodergren E."/>
            <person name="Tautz D."/>
            <person name="Vattahil S."/>
            <person name="Villasana D."/>
            <person name="White C.S."/>
            <person name="Wright R."/>
            <person name="Park Y."/>
            <person name="Beeman R.W."/>
            <person name="Lord J."/>
            <person name="Oppert B."/>
            <person name="Lorenzen M."/>
            <person name="Brown S."/>
            <person name="Wang L."/>
            <person name="Savard J."/>
            <person name="Tautz D."/>
            <person name="Richards S."/>
            <person name="Weinstock G."/>
            <person name="Gibbs R.A."/>
            <person name="Liu Y."/>
            <person name="Worley K."/>
            <person name="Weinstock G."/>
            <person name="Elsik C.G."/>
            <person name="Reese J.T."/>
            <person name="Elhaik E."/>
            <person name="Landan G."/>
            <person name="Graur D."/>
            <person name="Arensburger P."/>
            <person name="Atkinson P."/>
            <person name="Beeman R.W."/>
            <person name="Beidler J."/>
            <person name="Brown S.J."/>
            <person name="Demuth J.P."/>
            <person name="Drury D.W."/>
            <person name="Du Y.Z."/>
            <person name="Fujiwara H."/>
            <person name="Lorenzen M."/>
            <person name="Maselli V."/>
            <person name="Osanai M."/>
            <person name="Park Y."/>
            <person name="Robertson H.M."/>
            <person name="Tu Z."/>
            <person name="Wang J.J."/>
            <person name="Wang S."/>
            <person name="Richards S."/>
            <person name="Song H."/>
            <person name="Zhang L."/>
            <person name="Sodergren E."/>
            <person name="Werner D."/>
            <person name="Stanke M."/>
            <person name="Morgenstern B."/>
            <person name="Solovyev V."/>
            <person name="Kosarev P."/>
            <person name="Brown G."/>
            <person name="Chen H.C."/>
            <person name="Ermolaeva O."/>
            <person name="Hlavina W."/>
            <person name="Kapustin Y."/>
            <person name="Kiryutin B."/>
            <person name="Kitts P."/>
            <person name="Maglott D."/>
            <person name="Pruitt K."/>
            <person name="Sapojnikov V."/>
            <person name="Souvorov A."/>
            <person name="Mackey A.J."/>
            <person name="Waterhouse R.M."/>
            <person name="Wyder S."/>
            <person name="Zdobnov E.M."/>
            <person name="Zdobnov E.M."/>
            <person name="Wyder S."/>
            <person name="Kriventseva E.V."/>
            <person name="Kadowaki T."/>
            <person name="Bork P."/>
            <person name="Aranda M."/>
            <person name="Bao R."/>
            <person name="Beermann A."/>
            <person name="Berns N."/>
            <person name="Bolognesi R."/>
            <person name="Bonneton F."/>
            <person name="Bopp D."/>
            <person name="Brown S.J."/>
            <person name="Bucher G."/>
            <person name="Butts T."/>
            <person name="Chaumot A."/>
            <person name="Denell R.E."/>
            <person name="Ferrier D.E."/>
            <person name="Friedrich M."/>
            <person name="Gordon C.M."/>
            <person name="Jindra M."/>
            <person name="Klingler M."/>
            <person name="Lan Q."/>
            <person name="Lattorff H.M."/>
            <person name="Laudet V."/>
            <person name="von Levetsow C."/>
            <person name="Liu Z."/>
            <person name="Lutz R."/>
            <person name="Lynch J.A."/>
            <person name="da Fonseca R.N."/>
            <person name="Posnien N."/>
            <person name="Reuter R."/>
            <person name="Roth S."/>
            <person name="Savard J."/>
            <person name="Schinko J.B."/>
            <person name="Schmitt C."/>
            <person name="Schoppmeier M."/>
            <person name="Schroder R."/>
            <person name="Shippy T.D."/>
            <person name="Simonnet F."/>
            <person name="Marques-Souza H."/>
            <person name="Tautz D."/>
            <person name="Tomoyasu Y."/>
            <person name="Trauner J."/>
            <person name="Van der Zee M."/>
            <person name="Vervoort M."/>
            <person name="Wittkopp N."/>
            <person name="Wimmer E.A."/>
            <person name="Yang X."/>
            <person name="Jones A.K."/>
            <person name="Sattelle D.B."/>
            <person name="Ebert P.R."/>
            <person name="Nelson D."/>
            <person name="Scott J.G."/>
            <person name="Beeman R.W."/>
            <person name="Muthukrishnan S."/>
            <person name="Kramer K.J."/>
            <person name="Arakane Y."/>
            <person name="Beeman R.W."/>
            <person name="Zhu Q."/>
            <person name="Hogenkamp D."/>
            <person name="Dixit R."/>
            <person name="Oppert B."/>
            <person name="Jiang H."/>
            <person name="Zou Z."/>
            <person name="Marshall J."/>
            <person name="Elpidina E."/>
            <person name="Vinokurov K."/>
            <person name="Oppert C."/>
            <person name="Zou Z."/>
            <person name="Evans J."/>
            <person name="Lu Z."/>
            <person name="Zhao P."/>
            <person name="Sumathipala N."/>
            <person name="Altincicek B."/>
            <person name="Vilcinskas A."/>
            <person name="Williams M."/>
            <person name="Hultmark D."/>
            <person name="Hetru C."/>
            <person name="Jiang H."/>
            <person name="Grimmelikhuijzen C.J."/>
            <person name="Hauser F."/>
            <person name="Cazzamali G."/>
            <person name="Williamson M."/>
            <person name="Park Y."/>
            <person name="Li B."/>
            <person name="Tanaka Y."/>
            <person name="Predel R."/>
            <person name="Neupert S."/>
            <person name="Schachtner J."/>
            <person name="Verleyen P."/>
            <person name="Raible F."/>
            <person name="Bork P."/>
            <person name="Friedrich M."/>
            <person name="Walden K.K."/>
            <person name="Robertson H.M."/>
            <person name="Angeli S."/>
            <person name="Foret S."/>
            <person name="Bucher G."/>
            <person name="Schuetz S."/>
            <person name="Maleszka R."/>
            <person name="Wimmer E.A."/>
            <person name="Beeman R.W."/>
            <person name="Lorenzen M."/>
            <person name="Tomoyasu Y."/>
            <person name="Miller S.C."/>
            <person name="Grossmann D."/>
            <person name="Bucher G."/>
        </authorList>
    </citation>
    <scope>NUCLEOTIDE SEQUENCE [LARGE SCALE GENOMIC DNA]</scope>
    <source>
        <strain evidence="13 14">Georgia GA2</strain>
    </source>
</reference>
<dbReference type="FunCoup" id="D6WR41">
    <property type="interactions" value="26"/>
</dbReference>
<evidence type="ECO:0000256" key="7">
    <source>
        <dbReference type="ARBA" id="ARBA00023170"/>
    </source>
</evidence>